<comment type="function">
    <text evidence="4">Has an important function as a repair enzyme for proteins that have been inactivated by oxidation. Catalyzes the reversible oxidation-reduction of methionine sulfoxide in proteins to methionine.</text>
</comment>
<proteinExistence type="inferred from homology"/>
<comment type="similarity">
    <text evidence="4">Belongs to the MsrA Met sulfoxide reductase family.</text>
</comment>
<evidence type="ECO:0000256" key="1">
    <source>
        <dbReference type="ARBA" id="ARBA00023002"/>
    </source>
</evidence>
<dbReference type="EC" id="1.8.4.11" evidence="4"/>
<feature type="domain" description="Peptide methionine sulphoxide reductase MsrA" evidence="5">
    <location>
        <begin position="11"/>
        <end position="162"/>
    </location>
</feature>
<evidence type="ECO:0000256" key="3">
    <source>
        <dbReference type="ARBA" id="ARBA00048782"/>
    </source>
</evidence>
<sequence length="172" mass="19495">MSETSLNLKSAYFAAGCFWGVEKYFQKHTGVKKTSVGFMGGSTEAPTYEDICKGDTGHAEVVLVEYNELEVTYRELVIFLFRMHDPTTLNQQHNDKGTQYRSAIFTNTDSEIKTIKDIISKLEELKVFTNKVVTSIESNQGYFPASELHQNYLIKNPGGYMCHMLGPELPFK</sequence>
<dbReference type="InterPro" id="IPR036509">
    <property type="entry name" value="Met_Sox_Rdtase_MsrA_sf"/>
</dbReference>
<reference evidence="7" key="1">
    <citation type="journal article" date="2017" name="Proc. Natl. Acad. Sci. U.S.A.">
        <title>Simulation of Deepwater Horizon oil plume reveals substrate specialization within a complex community of hydrocarbon-degraders.</title>
        <authorList>
            <person name="Hu P."/>
            <person name="Dubinsky E.A."/>
            <person name="Probst A.J."/>
            <person name="Wang J."/>
            <person name="Sieber C.M.K."/>
            <person name="Tom L.M."/>
            <person name="Gardinali P."/>
            <person name="Banfield J.F."/>
            <person name="Atlas R.M."/>
            <person name="Andersen G.L."/>
        </authorList>
    </citation>
    <scope>NUCLEOTIDE SEQUENCE [LARGE SCALE GENOMIC DNA]</scope>
</reference>
<dbReference type="NCBIfam" id="TIGR00401">
    <property type="entry name" value="msrA"/>
    <property type="match status" value="1"/>
</dbReference>
<dbReference type="SUPFAM" id="SSF55068">
    <property type="entry name" value="Peptide methionine sulfoxide reductase"/>
    <property type="match status" value="1"/>
</dbReference>
<dbReference type="AlphaFoldDB" id="A0A1Y5F9M7"/>
<dbReference type="Pfam" id="PF01625">
    <property type="entry name" value="PMSR"/>
    <property type="match status" value="1"/>
</dbReference>
<dbReference type="GO" id="GO:0033744">
    <property type="term" value="F:L-methionine:thioredoxin-disulfide S-oxidoreductase activity"/>
    <property type="evidence" value="ECO:0007669"/>
    <property type="project" value="RHEA"/>
</dbReference>
<dbReference type="EMBL" id="MAAO01000005">
    <property type="protein sequence ID" value="OUR97757.1"/>
    <property type="molecule type" value="Genomic_DNA"/>
</dbReference>
<evidence type="ECO:0000256" key="2">
    <source>
        <dbReference type="ARBA" id="ARBA00047806"/>
    </source>
</evidence>
<evidence type="ECO:0000313" key="6">
    <source>
        <dbReference type="EMBL" id="OUR97757.1"/>
    </source>
</evidence>
<dbReference type="InterPro" id="IPR002569">
    <property type="entry name" value="Met_Sox_Rdtase_MsrA_dom"/>
</dbReference>
<keyword evidence="1 4" id="KW-0560">Oxidoreductase</keyword>
<feature type="active site" evidence="4">
    <location>
        <position position="17"/>
    </location>
</feature>
<comment type="catalytic activity">
    <reaction evidence="3 4">
        <text>[thioredoxin]-disulfide + L-methionine + H2O = L-methionine (S)-S-oxide + [thioredoxin]-dithiol</text>
        <dbReference type="Rhea" id="RHEA:19993"/>
        <dbReference type="Rhea" id="RHEA-COMP:10698"/>
        <dbReference type="Rhea" id="RHEA-COMP:10700"/>
        <dbReference type="ChEBI" id="CHEBI:15377"/>
        <dbReference type="ChEBI" id="CHEBI:29950"/>
        <dbReference type="ChEBI" id="CHEBI:50058"/>
        <dbReference type="ChEBI" id="CHEBI:57844"/>
        <dbReference type="ChEBI" id="CHEBI:58772"/>
        <dbReference type="EC" id="1.8.4.11"/>
    </reaction>
</comment>
<evidence type="ECO:0000313" key="7">
    <source>
        <dbReference type="Proteomes" id="UP000196531"/>
    </source>
</evidence>
<protein>
    <recommendedName>
        <fullName evidence="4">Peptide methionine sulfoxide reductase MsrA</fullName>
        <shortName evidence="4">Protein-methionine-S-oxide reductase</shortName>
        <ecNumber evidence="4">1.8.4.11</ecNumber>
    </recommendedName>
    <alternativeName>
        <fullName evidence="4">Peptide-methionine (S)-S-oxide reductase</fullName>
        <shortName evidence="4">Peptide Met(O) reductase</shortName>
    </alternativeName>
</protein>
<dbReference type="HAMAP" id="MF_01401">
    <property type="entry name" value="MsrA"/>
    <property type="match status" value="1"/>
</dbReference>
<dbReference type="GO" id="GO:0008113">
    <property type="term" value="F:peptide-methionine (S)-S-oxide reductase activity"/>
    <property type="evidence" value="ECO:0007669"/>
    <property type="project" value="UniProtKB-UniRule"/>
</dbReference>
<comment type="caution">
    <text evidence="6">The sequence shown here is derived from an EMBL/GenBank/DDBJ whole genome shotgun (WGS) entry which is preliminary data.</text>
</comment>
<gene>
    <name evidence="4" type="primary">msrA</name>
    <name evidence="6" type="ORF">A9Q84_06035</name>
</gene>
<dbReference type="Gene3D" id="3.30.1060.10">
    <property type="entry name" value="Peptide methionine sulphoxide reductase MsrA"/>
    <property type="match status" value="1"/>
</dbReference>
<dbReference type="PANTHER" id="PTHR43774">
    <property type="entry name" value="PEPTIDE METHIONINE SULFOXIDE REDUCTASE"/>
    <property type="match status" value="1"/>
</dbReference>
<dbReference type="Proteomes" id="UP000196531">
    <property type="component" value="Unassembled WGS sequence"/>
</dbReference>
<dbReference type="PANTHER" id="PTHR43774:SF1">
    <property type="entry name" value="PEPTIDE METHIONINE SULFOXIDE REDUCTASE MSRA 2"/>
    <property type="match status" value="1"/>
</dbReference>
<accession>A0A1Y5F9M7</accession>
<evidence type="ECO:0000256" key="4">
    <source>
        <dbReference type="HAMAP-Rule" id="MF_01401"/>
    </source>
</evidence>
<comment type="catalytic activity">
    <reaction evidence="2 4">
        <text>L-methionyl-[protein] + [thioredoxin]-disulfide + H2O = L-methionyl-(S)-S-oxide-[protein] + [thioredoxin]-dithiol</text>
        <dbReference type="Rhea" id="RHEA:14217"/>
        <dbReference type="Rhea" id="RHEA-COMP:10698"/>
        <dbReference type="Rhea" id="RHEA-COMP:10700"/>
        <dbReference type="Rhea" id="RHEA-COMP:12313"/>
        <dbReference type="Rhea" id="RHEA-COMP:12315"/>
        <dbReference type="ChEBI" id="CHEBI:15377"/>
        <dbReference type="ChEBI" id="CHEBI:16044"/>
        <dbReference type="ChEBI" id="CHEBI:29950"/>
        <dbReference type="ChEBI" id="CHEBI:44120"/>
        <dbReference type="ChEBI" id="CHEBI:50058"/>
        <dbReference type="EC" id="1.8.4.11"/>
    </reaction>
</comment>
<name>A0A1Y5F9M7_9BACT</name>
<organism evidence="6 7">
    <name type="scientific">Halobacteriovorax marinus</name>
    <dbReference type="NCBI Taxonomy" id="97084"/>
    <lineage>
        <taxon>Bacteria</taxon>
        <taxon>Pseudomonadati</taxon>
        <taxon>Bdellovibrionota</taxon>
        <taxon>Bacteriovoracia</taxon>
        <taxon>Bacteriovoracales</taxon>
        <taxon>Halobacteriovoraceae</taxon>
        <taxon>Halobacteriovorax</taxon>
    </lineage>
</organism>
<evidence type="ECO:0000259" key="5">
    <source>
        <dbReference type="Pfam" id="PF01625"/>
    </source>
</evidence>